<gene>
    <name evidence="7" type="ORF">EYH37_00285</name>
</gene>
<keyword evidence="3" id="KW-1133">Transmembrane helix</keyword>
<dbReference type="Gene3D" id="2.40.30.170">
    <property type="match status" value="1"/>
</dbReference>
<keyword evidence="3" id="KW-0812">Transmembrane</keyword>
<dbReference type="InterPro" id="IPR058792">
    <property type="entry name" value="Beta-barrel_RND_2"/>
</dbReference>
<dbReference type="SUPFAM" id="SSF111369">
    <property type="entry name" value="HlyD-like secretion proteins"/>
    <property type="match status" value="1"/>
</dbReference>
<comment type="similarity">
    <text evidence="1">Belongs to the membrane fusion protein (MFP) (TC 8.A.1) family.</text>
</comment>
<feature type="domain" description="CusB-like beta-barrel" evidence="4">
    <location>
        <begin position="215"/>
        <end position="281"/>
    </location>
</feature>
<feature type="coiled-coil region" evidence="2">
    <location>
        <begin position="147"/>
        <end position="174"/>
    </location>
</feature>
<dbReference type="Pfam" id="PF25967">
    <property type="entry name" value="RND-MFP_C"/>
    <property type="match status" value="1"/>
</dbReference>
<dbReference type="GO" id="GO:1990281">
    <property type="term" value="C:efflux pump complex"/>
    <property type="evidence" value="ECO:0007669"/>
    <property type="project" value="TreeGrafter"/>
</dbReference>
<dbReference type="InterPro" id="IPR006143">
    <property type="entry name" value="RND_pump_MFP"/>
</dbReference>
<dbReference type="EMBL" id="DQVE01000002">
    <property type="protein sequence ID" value="HIP97797.1"/>
    <property type="molecule type" value="Genomic_DNA"/>
</dbReference>
<feature type="domain" description="Multidrug resistance protein MdtA-like C-terminal permuted SH3" evidence="5">
    <location>
        <begin position="291"/>
        <end position="350"/>
    </location>
</feature>
<dbReference type="Gene3D" id="1.10.287.470">
    <property type="entry name" value="Helix hairpin bin"/>
    <property type="match status" value="1"/>
</dbReference>
<organism evidence="7 8">
    <name type="scientific">Aquifex aeolicus</name>
    <dbReference type="NCBI Taxonomy" id="63363"/>
    <lineage>
        <taxon>Bacteria</taxon>
        <taxon>Pseudomonadati</taxon>
        <taxon>Aquificota</taxon>
        <taxon>Aquificia</taxon>
        <taxon>Aquificales</taxon>
        <taxon>Aquificaceae</taxon>
        <taxon>Aquifex</taxon>
    </lineage>
</organism>
<evidence type="ECO:0000313" key="8">
    <source>
        <dbReference type="Proteomes" id="UP000606463"/>
    </source>
</evidence>
<evidence type="ECO:0000313" key="7">
    <source>
        <dbReference type="EMBL" id="HIP97797.1"/>
    </source>
</evidence>
<dbReference type="Gene3D" id="2.40.420.20">
    <property type="match status" value="1"/>
</dbReference>
<dbReference type="GO" id="GO:0015562">
    <property type="term" value="F:efflux transmembrane transporter activity"/>
    <property type="evidence" value="ECO:0007669"/>
    <property type="project" value="TreeGrafter"/>
</dbReference>
<dbReference type="InterPro" id="IPR058647">
    <property type="entry name" value="BSH_CzcB-like"/>
</dbReference>
<dbReference type="Gene3D" id="2.40.50.100">
    <property type="match status" value="1"/>
</dbReference>
<keyword evidence="2" id="KW-0175">Coiled coil</keyword>
<dbReference type="Proteomes" id="UP000606463">
    <property type="component" value="Unassembled WGS sequence"/>
</dbReference>
<evidence type="ECO:0000259" key="4">
    <source>
        <dbReference type="Pfam" id="PF25954"/>
    </source>
</evidence>
<name>A0A9D0YNH1_AQUAO</name>
<dbReference type="NCBIfam" id="TIGR01730">
    <property type="entry name" value="RND_mfp"/>
    <property type="match status" value="1"/>
</dbReference>
<accession>A0A9D0YNH1</accession>
<evidence type="ECO:0000256" key="3">
    <source>
        <dbReference type="SAM" id="Phobius"/>
    </source>
</evidence>
<keyword evidence="3" id="KW-0472">Membrane</keyword>
<feature type="domain" description="CzcB-like barrel-sandwich hybrid" evidence="6">
    <location>
        <begin position="70"/>
        <end position="202"/>
    </location>
</feature>
<evidence type="ECO:0000256" key="1">
    <source>
        <dbReference type="ARBA" id="ARBA00009477"/>
    </source>
</evidence>
<dbReference type="PANTHER" id="PTHR30469:SF15">
    <property type="entry name" value="HLYD FAMILY OF SECRETION PROTEINS"/>
    <property type="match status" value="1"/>
</dbReference>
<reference evidence="7" key="1">
    <citation type="journal article" date="2020" name="ISME J.">
        <title>Gammaproteobacteria mediating utilization of methyl-, sulfur- and petroleum organic compounds in deep ocean hydrothermal plumes.</title>
        <authorList>
            <person name="Zhou Z."/>
            <person name="Liu Y."/>
            <person name="Pan J."/>
            <person name="Cron B.R."/>
            <person name="Toner B.M."/>
            <person name="Anantharaman K."/>
            <person name="Breier J.A."/>
            <person name="Dick G.J."/>
            <person name="Li M."/>
        </authorList>
    </citation>
    <scope>NUCLEOTIDE SEQUENCE</scope>
    <source>
        <strain evidence="7">SZUA-1501</strain>
    </source>
</reference>
<dbReference type="Pfam" id="PF25954">
    <property type="entry name" value="Beta-barrel_RND_2"/>
    <property type="match status" value="1"/>
</dbReference>
<dbReference type="Pfam" id="PF25973">
    <property type="entry name" value="BSH_CzcB"/>
    <property type="match status" value="1"/>
</dbReference>
<comment type="caution">
    <text evidence="7">The sequence shown here is derived from an EMBL/GenBank/DDBJ whole genome shotgun (WGS) entry which is preliminary data.</text>
</comment>
<dbReference type="InterPro" id="IPR058627">
    <property type="entry name" value="MdtA-like_C"/>
</dbReference>
<protein>
    <submittedName>
        <fullName evidence="7">Efflux RND transporter periplasmic adaptor subunit</fullName>
    </submittedName>
</protein>
<evidence type="ECO:0000259" key="5">
    <source>
        <dbReference type="Pfam" id="PF25967"/>
    </source>
</evidence>
<dbReference type="AlphaFoldDB" id="A0A9D0YNH1"/>
<proteinExistence type="inferred from homology"/>
<dbReference type="PANTHER" id="PTHR30469">
    <property type="entry name" value="MULTIDRUG RESISTANCE PROTEIN MDTA"/>
    <property type="match status" value="1"/>
</dbReference>
<feature type="transmembrane region" description="Helical" evidence="3">
    <location>
        <begin position="7"/>
        <end position="25"/>
    </location>
</feature>
<sequence>MKAVIKWGGFTGVMAFTVAWLGGFFHSKVAPAEVHETPQKVSGLKIQTVKAEEKVVTSKFAGTVVAQDSARISTRLAGFVEKVLVDVGDRVKKGQLLMVIDPKDLMAQKESLKHQIEATKAQAWFAKRTYERLLALRDIGGVTEQQLDLAKAQCEALENAVKSLTSALKTIENNLRYAEIKAPFEGVVSLRPVNEGDFVGPGSLLMVIDKPPYEVVVYLPERLFGKIKVGQPLKVEVNETTVVGKVKTVSPSIDPMSRTFMVKVSIPENCKLGSGKSAYVEVPDVKSEKTILIPQKAVFKWGDFTAVYVVDEQGILHLRFVRLGLPYGNKVEVLSGLRDGEKIVIEGVKKACDGCAVSNINGG</sequence>
<evidence type="ECO:0000256" key="2">
    <source>
        <dbReference type="SAM" id="Coils"/>
    </source>
</evidence>
<evidence type="ECO:0000259" key="6">
    <source>
        <dbReference type="Pfam" id="PF25973"/>
    </source>
</evidence>